<dbReference type="PANTHER" id="PTHR36984:SF1">
    <property type="entry name" value="CRISPR-ASSOCIATED ENDORIBONUCLEASE CAS6 1"/>
    <property type="match status" value="1"/>
</dbReference>
<feature type="domain" description="CRISPR associated protein Cas6 C-terminal" evidence="4">
    <location>
        <begin position="115"/>
        <end position="228"/>
    </location>
</feature>
<organism evidence="5 6">
    <name type="scientific">Clostridium senegalense</name>
    <dbReference type="NCBI Taxonomy" id="1465809"/>
    <lineage>
        <taxon>Bacteria</taxon>
        <taxon>Bacillati</taxon>
        <taxon>Bacillota</taxon>
        <taxon>Clostridia</taxon>
        <taxon>Eubacteriales</taxon>
        <taxon>Clostridiaceae</taxon>
        <taxon>Clostridium</taxon>
    </lineage>
</organism>
<proteinExistence type="inferred from homology"/>
<evidence type="ECO:0000259" key="4">
    <source>
        <dbReference type="Pfam" id="PF01881"/>
    </source>
</evidence>
<evidence type="ECO:0000313" key="6">
    <source>
        <dbReference type="Proteomes" id="UP000481872"/>
    </source>
</evidence>
<evidence type="ECO:0000256" key="3">
    <source>
        <dbReference type="ARBA" id="ARBA00023118"/>
    </source>
</evidence>
<dbReference type="EMBL" id="JAAGPU010000032">
    <property type="protein sequence ID" value="NEU06060.1"/>
    <property type="molecule type" value="Genomic_DNA"/>
</dbReference>
<dbReference type="CDD" id="cd21140">
    <property type="entry name" value="Cas6_I-like"/>
    <property type="match status" value="1"/>
</dbReference>
<dbReference type="PANTHER" id="PTHR36984">
    <property type="entry name" value="CRISPR-ASSOCIATED ENDORIBONUCLEASE CAS6 1"/>
    <property type="match status" value="1"/>
</dbReference>
<evidence type="ECO:0000313" key="5">
    <source>
        <dbReference type="EMBL" id="NEU06060.1"/>
    </source>
</evidence>
<gene>
    <name evidence="5" type="primary">cas6</name>
    <name evidence="5" type="ORF">G3M99_14595</name>
</gene>
<protein>
    <submittedName>
        <fullName evidence="5">CRISPR-associated endoribonuclease Cas6</fullName>
    </submittedName>
</protein>
<evidence type="ECO:0000256" key="2">
    <source>
        <dbReference type="ARBA" id="ARBA00022884"/>
    </source>
</evidence>
<dbReference type="AlphaFoldDB" id="A0A6M0H5S5"/>
<comment type="similarity">
    <text evidence="1">Belongs to the CRISPR-associated protein Cas6/Cse3/CasE family.</text>
</comment>
<keyword evidence="3" id="KW-0051">Antiviral defense</keyword>
<dbReference type="InterPro" id="IPR049435">
    <property type="entry name" value="Cas_Cas6_C"/>
</dbReference>
<name>A0A6M0H5S5_9CLOT</name>
<accession>A0A6M0H5S5</accession>
<dbReference type="NCBIfam" id="TIGR01877">
    <property type="entry name" value="cas_cas6"/>
    <property type="match status" value="1"/>
</dbReference>
<keyword evidence="6" id="KW-1185">Reference proteome</keyword>
<evidence type="ECO:0000256" key="1">
    <source>
        <dbReference type="ARBA" id="ARBA00005937"/>
    </source>
</evidence>
<reference evidence="5 6" key="1">
    <citation type="submission" date="2020-02" db="EMBL/GenBank/DDBJ databases">
        <title>Genome assembly of a novel Clostridium senegalense strain.</title>
        <authorList>
            <person name="Gupta T.B."/>
            <person name="Jauregui R."/>
            <person name="Maclean P."/>
            <person name="Nawarathana A."/>
            <person name="Brightwell G."/>
        </authorList>
    </citation>
    <scope>NUCLEOTIDE SEQUENCE [LARGE SCALE GENOMIC DNA]</scope>
    <source>
        <strain evidence="5 6">AGRFS4</strain>
    </source>
</reference>
<dbReference type="GO" id="GO:0003723">
    <property type="term" value="F:RNA binding"/>
    <property type="evidence" value="ECO:0007669"/>
    <property type="project" value="UniProtKB-KW"/>
</dbReference>
<comment type="caution">
    <text evidence="5">The sequence shown here is derived from an EMBL/GenBank/DDBJ whole genome shotgun (WGS) entry which is preliminary data.</text>
</comment>
<dbReference type="InterPro" id="IPR010156">
    <property type="entry name" value="CRISPR-assoc_prot_Cas6"/>
</dbReference>
<sequence length="232" mass="27132">MNVYELTLKIFLLKDLTVDKSYEKLTELIDKSLCKDDELLALHNENKYKYYTFSLPYKLEKDKVYKAGNIYSVKIRTIDEKVLKNFKTELINIYTSFIKALTIDVKVIPKKYISTIYSLTPVVIKTDKGYWRGKGNLSLNEYEKRVKENLIKKYNQFFGEKINEDFPLYDFIRFDNRKPIGIKYKNIIILGDKVTLNIANDEVSQKIAYLALGAGLGEMGSRGMGFVNYKWM</sequence>
<dbReference type="GO" id="GO:0051607">
    <property type="term" value="P:defense response to virus"/>
    <property type="evidence" value="ECO:0007669"/>
    <property type="project" value="UniProtKB-KW"/>
</dbReference>
<dbReference type="GO" id="GO:0016788">
    <property type="term" value="F:hydrolase activity, acting on ester bonds"/>
    <property type="evidence" value="ECO:0007669"/>
    <property type="project" value="InterPro"/>
</dbReference>
<dbReference type="RefSeq" id="WP_199870619.1">
    <property type="nucleotide sequence ID" value="NZ_JAAGPU010000032.1"/>
</dbReference>
<keyword evidence="2" id="KW-0694">RNA-binding</keyword>
<dbReference type="Proteomes" id="UP000481872">
    <property type="component" value="Unassembled WGS sequence"/>
</dbReference>
<dbReference type="Pfam" id="PF01881">
    <property type="entry name" value="Cas_Cas6_C"/>
    <property type="match status" value="1"/>
</dbReference>
<dbReference type="Gene3D" id="3.30.70.1900">
    <property type="match status" value="1"/>
</dbReference>